<dbReference type="InterPro" id="IPR032245">
    <property type="entry name" value="RMI2"/>
</dbReference>
<dbReference type="Gene3D" id="2.40.50.140">
    <property type="entry name" value="Nucleic acid-binding proteins"/>
    <property type="match status" value="1"/>
</dbReference>
<dbReference type="GO" id="GO:0006398">
    <property type="term" value="P:mRNA 3'-end processing by stem-loop binding and cleavage"/>
    <property type="evidence" value="ECO:0007669"/>
    <property type="project" value="TreeGrafter"/>
</dbReference>
<dbReference type="Proteomes" id="UP000675881">
    <property type="component" value="Chromosome 1"/>
</dbReference>
<proteinExistence type="predicted"/>
<evidence type="ECO:0000313" key="2">
    <source>
        <dbReference type="Proteomes" id="UP000675881"/>
    </source>
</evidence>
<dbReference type="GO" id="GO:0071209">
    <property type="term" value="F:U7 snRNA binding"/>
    <property type="evidence" value="ECO:0007669"/>
    <property type="project" value="InterPro"/>
</dbReference>
<dbReference type="PANTHER" id="PTHR21415:SF1">
    <property type="entry name" value="U7 SNRNA-ASSOCIATED SM-LIKE PROTEIN LSM11"/>
    <property type="match status" value="1"/>
</dbReference>
<dbReference type="SUPFAM" id="SSF50182">
    <property type="entry name" value="Sm-like ribonucleoproteins"/>
    <property type="match status" value="1"/>
</dbReference>
<dbReference type="InterPro" id="IPR012340">
    <property type="entry name" value="NA-bd_OB-fold"/>
</dbReference>
<accession>A0A7R8CC63</accession>
<dbReference type="GO" id="GO:0005683">
    <property type="term" value="C:U7 snRNP"/>
    <property type="evidence" value="ECO:0007669"/>
    <property type="project" value="TreeGrafter"/>
</dbReference>
<dbReference type="Pfam" id="PF16100">
    <property type="entry name" value="RMI2"/>
    <property type="match status" value="1"/>
</dbReference>
<dbReference type="OrthoDB" id="10583629at2759"/>
<keyword evidence="2" id="KW-1185">Reference proteome</keyword>
<reference evidence="1" key="1">
    <citation type="submission" date="2021-02" db="EMBL/GenBank/DDBJ databases">
        <authorList>
            <person name="Bekaert M."/>
        </authorList>
    </citation>
    <scope>NUCLEOTIDE SEQUENCE</scope>
    <source>
        <strain evidence="1">IoA-00</strain>
    </source>
</reference>
<dbReference type="AlphaFoldDB" id="A0A7R8CC63"/>
<dbReference type="InterPro" id="IPR010920">
    <property type="entry name" value="LSM_dom_sf"/>
</dbReference>
<dbReference type="InterPro" id="IPR039267">
    <property type="entry name" value="Lsm11"/>
</dbReference>
<name>A0A7R8CC63_LEPSM</name>
<organism evidence="1 2">
    <name type="scientific">Lepeophtheirus salmonis</name>
    <name type="common">Salmon louse</name>
    <name type="synonym">Caligus salmonis</name>
    <dbReference type="NCBI Taxonomy" id="72036"/>
    <lineage>
        <taxon>Eukaryota</taxon>
        <taxon>Metazoa</taxon>
        <taxon>Ecdysozoa</taxon>
        <taxon>Arthropoda</taxon>
        <taxon>Crustacea</taxon>
        <taxon>Multicrustacea</taxon>
        <taxon>Hexanauplia</taxon>
        <taxon>Copepoda</taxon>
        <taxon>Siphonostomatoida</taxon>
        <taxon>Caligidae</taxon>
        <taxon>Lepeophtheirus</taxon>
    </lineage>
</organism>
<protein>
    <submittedName>
        <fullName evidence="1">(salmon louse) hypothetical protein</fullName>
    </submittedName>
</protein>
<dbReference type="Gene3D" id="2.30.30.100">
    <property type="match status" value="1"/>
</dbReference>
<evidence type="ECO:0000313" key="1">
    <source>
        <dbReference type="EMBL" id="CAF2766063.1"/>
    </source>
</evidence>
<sequence>MTSSSSISSSDSVIYDEKVGSWSMDGESLTMVWIQGICQSFRLVRKLVDSDTILASEEGEIGSNISIRGVSKVPGGGGDWIKEGLYIQVLGEILGSTLISVRALKIVDLTEQSVLRSFWPLERIELSKFPLSSSSSDDEEDTLNVFSESFDPLAVIYNPGLKKVPDPSAPVLDNVDKFVSVVEKKRTNHKPQKVKQEEPSTSFERNFKPEQMPIQGKPRKDGPNVWQFMDKVKGPLSLLKKAREEQLRIRVYTRGVNYLRGFMTGYLLAFDKHWNLALIDVDEVFKKRRFPKKPRPKDTEFDNETNMKIIKTNRRWIHCERHMDEATVLKGLIDKIRDARENLKLFKDETDDIDSCPQNKKSKINNAYEKSAMIVAKETELLGSSVVEELPGDDGAQYFLAIAGMQKNIQNLRELKTNE</sequence>
<dbReference type="EMBL" id="HG994580">
    <property type="protein sequence ID" value="CAF2766063.1"/>
    <property type="molecule type" value="Genomic_DNA"/>
</dbReference>
<dbReference type="PANTHER" id="PTHR21415">
    <property type="entry name" value="U7 SNRNA-ASSOCIATED SM-LIKE PROTEIN LSM11"/>
    <property type="match status" value="1"/>
</dbReference>
<gene>
    <name evidence="1" type="ORF">LSAA_666</name>
</gene>